<dbReference type="Gene3D" id="1.10.132.20">
    <property type="entry name" value="Ribosome-recycling factor"/>
    <property type="match status" value="1"/>
</dbReference>
<name>A0ABS5BIU4_9MOLU</name>
<dbReference type="InterPro" id="IPR036191">
    <property type="entry name" value="RRF_sf"/>
</dbReference>
<dbReference type="RefSeq" id="WP_138108069.1">
    <property type="nucleotide sequence ID" value="NZ_VBRA02000009.1"/>
</dbReference>
<reference evidence="4" key="1">
    <citation type="submission" date="2019-10" db="EMBL/GenBank/DDBJ databases">
        <title>Whole Genome Sequencing and Characterization of Texas Phoenix Palm Decline Phytoplasma Belongs to Lethal Yellowing (16SrIV) Group.</title>
        <authorList>
            <person name="Bao M."/>
        </authorList>
    </citation>
    <scope>NUCLEOTIDE SEQUENCE [LARGE SCALE GENOMIC DNA]</scope>
    <source>
        <strain evidence="4">ACPD</strain>
    </source>
</reference>
<keyword evidence="2" id="KW-0648">Protein biosynthesis</keyword>
<proteinExistence type="inferred from homology"/>
<comment type="similarity">
    <text evidence="1">Belongs to the RRF family.</text>
</comment>
<dbReference type="Proteomes" id="UP001192346">
    <property type="component" value="Unassembled WGS sequence"/>
</dbReference>
<protein>
    <submittedName>
        <fullName evidence="4">Ribosome recycling factor</fullName>
    </submittedName>
</protein>
<dbReference type="Pfam" id="PF01765">
    <property type="entry name" value="RRF"/>
    <property type="match status" value="1"/>
</dbReference>
<dbReference type="InterPro" id="IPR023584">
    <property type="entry name" value="Ribosome_recyc_fac_dom"/>
</dbReference>
<evidence type="ECO:0000259" key="3">
    <source>
        <dbReference type="Pfam" id="PF01765"/>
    </source>
</evidence>
<accession>A0ABS5BIU4</accession>
<dbReference type="InterPro" id="IPR002661">
    <property type="entry name" value="Ribosome_recyc_fac"/>
</dbReference>
<dbReference type="Gene3D" id="3.30.1360.40">
    <property type="match status" value="1"/>
</dbReference>
<evidence type="ECO:0000256" key="1">
    <source>
        <dbReference type="ARBA" id="ARBA00005912"/>
    </source>
</evidence>
<dbReference type="SUPFAM" id="SSF55194">
    <property type="entry name" value="Ribosome recycling factor, RRF"/>
    <property type="match status" value="1"/>
</dbReference>
<keyword evidence="5" id="KW-1185">Reference proteome</keyword>
<gene>
    <name evidence="4" type="ORF">FEF22_001735</name>
</gene>
<evidence type="ECO:0000313" key="5">
    <source>
        <dbReference type="Proteomes" id="UP001192346"/>
    </source>
</evidence>
<feature type="domain" description="Ribosome recycling factor" evidence="3">
    <location>
        <begin position="25"/>
        <end position="182"/>
    </location>
</feature>
<dbReference type="EMBL" id="VBRA02000009">
    <property type="protein sequence ID" value="MBP3059497.1"/>
    <property type="molecule type" value="Genomic_DNA"/>
</dbReference>
<dbReference type="PANTHER" id="PTHR20982:SF3">
    <property type="entry name" value="MITOCHONDRIAL RIBOSOME RECYCLING FACTOR PSEUDO 1"/>
    <property type="match status" value="1"/>
</dbReference>
<sequence>MELLAQEIINELEPKMIKANELMLKRFIDIRTGIANPKILDKITVQYYGEETLLRNISNITVTEGNQINIKPFDSNLISDIKKVILASKIGISPQDDGVKIKLIFPQPTEEKRKLLIKEVEKISEQTKISIRNIRRFGNDKIKKLKLNNQTESIFLKKIQELNNKWIKIIEKETLAKNNELLKI</sequence>
<organism evidence="4 5">
    <name type="scientific">Texas Phoenix palm phytoplasma</name>
    <dbReference type="NCBI Taxonomy" id="176709"/>
    <lineage>
        <taxon>Bacteria</taxon>
        <taxon>Bacillati</taxon>
        <taxon>Mycoplasmatota</taxon>
        <taxon>Mollicutes</taxon>
        <taxon>Acholeplasmatales</taxon>
        <taxon>Acholeplasmataceae</taxon>
        <taxon>Candidatus Phytoplasma</taxon>
        <taxon>16SrIV (Coconut lethal yellows group)</taxon>
    </lineage>
</organism>
<evidence type="ECO:0000313" key="4">
    <source>
        <dbReference type="EMBL" id="MBP3059497.1"/>
    </source>
</evidence>
<dbReference type="PANTHER" id="PTHR20982">
    <property type="entry name" value="RIBOSOME RECYCLING FACTOR"/>
    <property type="match status" value="1"/>
</dbReference>
<comment type="caution">
    <text evidence="4">The sequence shown here is derived from an EMBL/GenBank/DDBJ whole genome shotgun (WGS) entry which is preliminary data.</text>
</comment>
<evidence type="ECO:0000256" key="2">
    <source>
        <dbReference type="ARBA" id="ARBA00022917"/>
    </source>
</evidence>